<dbReference type="EMBL" id="OE000064">
    <property type="protein sequence ID" value="CAD7452270.1"/>
    <property type="molecule type" value="Genomic_DNA"/>
</dbReference>
<sequence>MYHIVEIVHRWDGPVSVAVFVPYTDAGLCLAVVDHLCRCLPEMSQLSLHFIFPSTLPPIVSWTSVDYNETHMKSPKKPEFLDCSAPKDLFVGQFKTFRSQEGLTYPVNVARNVARRGAQTWHILVSDVELLPSEGLVPGFISMLSRFRKKRGHYSTSTKFVFVVPVFEVDESLHNVPMTKEQLLDLYAQNKAVYFHRWVCLHCQRFPGLQRWLQRKPGVGGTSFVQPILVVRREFPYHRWEPIYIGTNQDPLYSEVLTWEGQQDKMAQMGEMCLMGYRFIILDGAFLVHTPSIKRRSDITIERTAWRRPHERRNIKMYESVVYKLIHKYGKNNSDPRWPMAPVFRLVFRLRRGSTTGGADLVKLDSHMKLRYALLRYATLRYALLRYATLRYALLRYATLRYATLRYATLRYAILCCAILCFKIASQEGASPPIGRRREEQEDAGVAVDVRRITSCHHMVPTRLQASI</sequence>
<dbReference type="PANTHER" id="PTHR47412:SF1">
    <property type="entry name" value="FI01434P-RELATED"/>
    <property type="match status" value="1"/>
</dbReference>
<proteinExistence type="predicted"/>
<dbReference type="InterPro" id="IPR001646">
    <property type="entry name" value="5peptide_repeat"/>
</dbReference>
<evidence type="ECO:0000313" key="1">
    <source>
        <dbReference type="EMBL" id="CAD7452270.1"/>
    </source>
</evidence>
<dbReference type="Pfam" id="PF13896">
    <property type="entry name" value="Glyco_transf_49"/>
    <property type="match status" value="1"/>
</dbReference>
<name>A0A7R9IAM7_9NEOP</name>
<dbReference type="PANTHER" id="PTHR47412">
    <property type="entry name" value="FI01434P-RELATED"/>
    <property type="match status" value="1"/>
</dbReference>
<dbReference type="AlphaFoldDB" id="A0A7R9IAM7"/>
<dbReference type="SUPFAM" id="SSF141571">
    <property type="entry name" value="Pentapeptide repeat-like"/>
    <property type="match status" value="1"/>
</dbReference>
<organism evidence="1">
    <name type="scientific">Timema tahoe</name>
    <dbReference type="NCBI Taxonomy" id="61484"/>
    <lineage>
        <taxon>Eukaryota</taxon>
        <taxon>Metazoa</taxon>
        <taxon>Ecdysozoa</taxon>
        <taxon>Arthropoda</taxon>
        <taxon>Hexapoda</taxon>
        <taxon>Insecta</taxon>
        <taxon>Pterygota</taxon>
        <taxon>Neoptera</taxon>
        <taxon>Polyneoptera</taxon>
        <taxon>Phasmatodea</taxon>
        <taxon>Timematodea</taxon>
        <taxon>Timematoidea</taxon>
        <taxon>Timematidae</taxon>
        <taxon>Timema</taxon>
    </lineage>
</organism>
<accession>A0A7R9IAM7</accession>
<dbReference type="Pfam" id="PF00805">
    <property type="entry name" value="Pentapeptide"/>
    <property type="match status" value="1"/>
</dbReference>
<reference evidence="1" key="1">
    <citation type="submission" date="2020-11" db="EMBL/GenBank/DDBJ databases">
        <authorList>
            <person name="Tran Van P."/>
        </authorList>
    </citation>
    <scope>NUCLEOTIDE SEQUENCE</scope>
</reference>
<dbReference type="Gene3D" id="2.160.20.80">
    <property type="entry name" value="E3 ubiquitin-protein ligase SopA"/>
    <property type="match status" value="1"/>
</dbReference>
<protein>
    <submittedName>
        <fullName evidence="1">Uncharacterized protein</fullName>
    </submittedName>
</protein>
<gene>
    <name evidence="1" type="ORF">TTEB3V08_LOCUS455</name>
</gene>